<dbReference type="EMBL" id="JBGOSP010000013">
    <property type="protein sequence ID" value="MFA3839528.1"/>
    <property type="molecule type" value="Genomic_DNA"/>
</dbReference>
<feature type="domain" description="Adenosine deaminase" evidence="6">
    <location>
        <begin position="95"/>
        <end position="379"/>
    </location>
</feature>
<keyword evidence="5" id="KW-0862">Zinc</keyword>
<evidence type="ECO:0000256" key="1">
    <source>
        <dbReference type="ARBA" id="ARBA00001947"/>
    </source>
</evidence>
<evidence type="ECO:0000313" key="8">
    <source>
        <dbReference type="Proteomes" id="UP001571476"/>
    </source>
</evidence>
<evidence type="ECO:0000256" key="4">
    <source>
        <dbReference type="ARBA" id="ARBA00022801"/>
    </source>
</evidence>
<dbReference type="InterPro" id="IPR006650">
    <property type="entry name" value="A/AMP_deam_AS"/>
</dbReference>
<evidence type="ECO:0000256" key="5">
    <source>
        <dbReference type="ARBA" id="ARBA00022833"/>
    </source>
</evidence>
<sequence>MSHPYSADEAFLRAMPKAELHCHFEGSVPADTMIALARSNGVVLPTYDPAELYRVSMDKAEFLEQMRDTPRWVLQGFARKYQQQVATLEDFYGLATFERFLERFDDVCAVLTTADEFSRAAYDSLVAAADSSNVRYREMFFHPMSHPGVPYRTMLDGLVDGIRAAEADRGIIGRLLPSLNRDCSSAAAVELCEEIIAHRVPEVVGLASDYDEEHLPAFYEAYRFAAKAGLPGTAHAGEYGAASSVAEAIDVLGCSRIDHGYAIVADADVTRRARDAGVHFASIFSWSIGVTAPESWPLPAPALSSPAPVASPIADMLAAGLSVSLSSDDPAFDGFGSMADEYVWAAGSLGFDRTRMTALALAALDGAWLDNSDRAALRRDFATRIAQLEA</sequence>
<dbReference type="InterPro" id="IPR006330">
    <property type="entry name" value="Ado/ade_deaminase"/>
</dbReference>
<keyword evidence="4" id="KW-0378">Hydrolase</keyword>
<keyword evidence="3" id="KW-0479">Metal-binding</keyword>
<dbReference type="InterPro" id="IPR032466">
    <property type="entry name" value="Metal_Hydrolase"/>
</dbReference>
<evidence type="ECO:0000313" key="7">
    <source>
        <dbReference type="EMBL" id="MFA3839528.1"/>
    </source>
</evidence>
<reference evidence="7 8" key="1">
    <citation type="submission" date="2024-08" db="EMBL/GenBank/DDBJ databases">
        <title>Genome sequence of Streptomyces aureus CACIA-1.46HGO.</title>
        <authorList>
            <person name="Evangelista-Martinez Z."/>
        </authorList>
    </citation>
    <scope>NUCLEOTIDE SEQUENCE [LARGE SCALE GENOMIC DNA]</scope>
    <source>
        <strain evidence="7 8">CACIA-1.46HGO</strain>
    </source>
</reference>
<dbReference type="PANTHER" id="PTHR43114">
    <property type="entry name" value="ADENINE DEAMINASE"/>
    <property type="match status" value="1"/>
</dbReference>
<dbReference type="InterPro" id="IPR001365">
    <property type="entry name" value="A_deaminase_dom"/>
</dbReference>
<dbReference type="SUPFAM" id="SSF51556">
    <property type="entry name" value="Metallo-dependent hydrolases"/>
    <property type="match status" value="1"/>
</dbReference>
<accession>A0ABV4SPT9</accession>
<protein>
    <submittedName>
        <fullName evidence="7">Adenosine deaminase</fullName>
    </submittedName>
</protein>
<name>A0ABV4SPT9_9ACTN</name>
<keyword evidence="8" id="KW-1185">Reference proteome</keyword>
<organism evidence="7 8">
    <name type="scientific">Streptomyces aureus</name>
    <dbReference type="NCBI Taxonomy" id="193461"/>
    <lineage>
        <taxon>Bacteria</taxon>
        <taxon>Bacillati</taxon>
        <taxon>Actinomycetota</taxon>
        <taxon>Actinomycetes</taxon>
        <taxon>Kitasatosporales</taxon>
        <taxon>Streptomycetaceae</taxon>
        <taxon>Streptomyces</taxon>
    </lineage>
</organism>
<dbReference type="PROSITE" id="PS00485">
    <property type="entry name" value="A_DEAMINASE"/>
    <property type="match status" value="1"/>
</dbReference>
<evidence type="ECO:0000256" key="2">
    <source>
        <dbReference type="ARBA" id="ARBA00006676"/>
    </source>
</evidence>
<dbReference type="Gene3D" id="3.20.20.140">
    <property type="entry name" value="Metal-dependent hydrolases"/>
    <property type="match status" value="1"/>
</dbReference>
<proteinExistence type="inferred from homology"/>
<dbReference type="RefSeq" id="WP_372564314.1">
    <property type="nucleotide sequence ID" value="NZ_JBGOSP010000013.1"/>
</dbReference>
<comment type="similarity">
    <text evidence="2">Belongs to the metallo-dependent hydrolases superfamily. Adenosine and AMP deaminases family.</text>
</comment>
<dbReference type="Proteomes" id="UP001571476">
    <property type="component" value="Unassembled WGS sequence"/>
</dbReference>
<comment type="caution">
    <text evidence="7">The sequence shown here is derived from an EMBL/GenBank/DDBJ whole genome shotgun (WGS) entry which is preliminary data.</text>
</comment>
<evidence type="ECO:0000259" key="6">
    <source>
        <dbReference type="Pfam" id="PF00962"/>
    </source>
</evidence>
<comment type="cofactor">
    <cofactor evidence="1">
        <name>Zn(2+)</name>
        <dbReference type="ChEBI" id="CHEBI:29105"/>
    </cofactor>
</comment>
<dbReference type="PANTHER" id="PTHR43114:SF6">
    <property type="entry name" value="ADENINE DEAMINASE"/>
    <property type="match status" value="1"/>
</dbReference>
<evidence type="ECO:0000256" key="3">
    <source>
        <dbReference type="ARBA" id="ARBA00022723"/>
    </source>
</evidence>
<dbReference type="Pfam" id="PF00962">
    <property type="entry name" value="A_deaminase"/>
    <property type="match status" value="1"/>
</dbReference>
<gene>
    <name evidence="7" type="ORF">ACEG43_25705</name>
</gene>